<sequence>MTVVVDDDVLCNIFGCKRPALSSDVAILKLELREAHSTIHSTNANTKLSLANVSIHSAVIITERQANCSYFLICVKCERLHDQKRFQTIFYPLDFSLKGHTISLINLMMCLEVLDNEFLLKTSIGCFEVLSLCEVFPLYNDNLPSCLKNICIVSSLKHPLTAKTLCFWYILFHYCFYSYIHVWFLASLEDNSKSSKSQAIGTKSAEMPETICTVLISLHDNV</sequence>
<keyword evidence="1" id="KW-0472">Membrane</keyword>
<comment type="caution">
    <text evidence="2">The sequence shown here is derived from an EMBL/GenBank/DDBJ whole genome shotgun (WGS) entry which is preliminary data.</text>
</comment>
<dbReference type="AlphaFoldDB" id="A0A6G0TPK4"/>
<reference evidence="2 3" key="1">
    <citation type="submission" date="2019-08" db="EMBL/GenBank/DDBJ databases">
        <title>The genome of the soybean aphid Biotype 1, its phylome, world population structure and adaptation to the North American continent.</title>
        <authorList>
            <person name="Giordano R."/>
            <person name="Donthu R.K."/>
            <person name="Hernandez A.G."/>
            <person name="Wright C.L."/>
            <person name="Zimin A.V."/>
        </authorList>
    </citation>
    <scope>NUCLEOTIDE SEQUENCE [LARGE SCALE GENOMIC DNA]</scope>
    <source>
        <tissue evidence="2">Whole aphids</tissue>
    </source>
</reference>
<keyword evidence="1" id="KW-1133">Transmembrane helix</keyword>
<gene>
    <name evidence="2" type="ORF">AGLY_007541</name>
</gene>
<organism evidence="2 3">
    <name type="scientific">Aphis glycines</name>
    <name type="common">Soybean aphid</name>
    <dbReference type="NCBI Taxonomy" id="307491"/>
    <lineage>
        <taxon>Eukaryota</taxon>
        <taxon>Metazoa</taxon>
        <taxon>Ecdysozoa</taxon>
        <taxon>Arthropoda</taxon>
        <taxon>Hexapoda</taxon>
        <taxon>Insecta</taxon>
        <taxon>Pterygota</taxon>
        <taxon>Neoptera</taxon>
        <taxon>Paraneoptera</taxon>
        <taxon>Hemiptera</taxon>
        <taxon>Sternorrhyncha</taxon>
        <taxon>Aphidomorpha</taxon>
        <taxon>Aphidoidea</taxon>
        <taxon>Aphididae</taxon>
        <taxon>Aphidini</taxon>
        <taxon>Aphis</taxon>
        <taxon>Aphis</taxon>
    </lineage>
</organism>
<dbReference type="Proteomes" id="UP000475862">
    <property type="component" value="Unassembled WGS sequence"/>
</dbReference>
<accession>A0A6G0TPK4</accession>
<evidence type="ECO:0000256" key="1">
    <source>
        <dbReference type="SAM" id="Phobius"/>
    </source>
</evidence>
<keyword evidence="3" id="KW-1185">Reference proteome</keyword>
<dbReference type="EMBL" id="VYZN01000025">
    <property type="protein sequence ID" value="KAE9535640.1"/>
    <property type="molecule type" value="Genomic_DNA"/>
</dbReference>
<protein>
    <submittedName>
        <fullName evidence="2">Uncharacterized protein</fullName>
    </submittedName>
</protein>
<evidence type="ECO:0000313" key="2">
    <source>
        <dbReference type="EMBL" id="KAE9535640.1"/>
    </source>
</evidence>
<proteinExistence type="predicted"/>
<name>A0A6G0TPK4_APHGL</name>
<feature type="transmembrane region" description="Helical" evidence="1">
    <location>
        <begin position="167"/>
        <end position="186"/>
    </location>
</feature>
<evidence type="ECO:0000313" key="3">
    <source>
        <dbReference type="Proteomes" id="UP000475862"/>
    </source>
</evidence>
<keyword evidence="1" id="KW-0812">Transmembrane</keyword>